<proteinExistence type="predicted"/>
<reference evidence="1" key="1">
    <citation type="submission" date="2020-12" db="EMBL/GenBank/DDBJ databases">
        <title>M. sibirica DSM 26468T genome.</title>
        <authorList>
            <person name="Thieme N."/>
            <person name="Rettenmaier R."/>
            <person name="Zverlov V."/>
            <person name="Liebl W."/>
        </authorList>
    </citation>
    <scope>NUCLEOTIDE SEQUENCE</scope>
    <source>
        <strain evidence="1">DSM 26468</strain>
    </source>
</reference>
<evidence type="ECO:0000313" key="1">
    <source>
        <dbReference type="EMBL" id="MBH1941302.1"/>
    </source>
</evidence>
<protein>
    <submittedName>
        <fullName evidence="1">Uncharacterized protein</fullName>
    </submittedName>
</protein>
<organism evidence="1 2">
    <name type="scientific">Mobilitalea sibirica</name>
    <dbReference type="NCBI Taxonomy" id="1462919"/>
    <lineage>
        <taxon>Bacteria</taxon>
        <taxon>Bacillati</taxon>
        <taxon>Bacillota</taxon>
        <taxon>Clostridia</taxon>
        <taxon>Lachnospirales</taxon>
        <taxon>Lachnospiraceae</taxon>
        <taxon>Mobilitalea</taxon>
    </lineage>
</organism>
<evidence type="ECO:0000313" key="2">
    <source>
        <dbReference type="Proteomes" id="UP000623269"/>
    </source>
</evidence>
<name>A0A8J7HCT9_9FIRM</name>
<sequence length="106" mass="12268">MYKNNSQAKPFIVEDGFSNLANAIIIQAVKDYREAIHFLKHHPHTPDLDTEEAKKDIRKITLLNNIIKNEGERDDVERFFRSGWFGELTALDGDVLLKQIREMEVG</sequence>
<dbReference type="RefSeq" id="WP_197661520.1">
    <property type="nucleotide sequence ID" value="NZ_JAEAGR010000010.1"/>
</dbReference>
<gene>
    <name evidence="1" type="ORF">I5677_10390</name>
</gene>
<accession>A0A8J7HCT9</accession>
<dbReference type="Proteomes" id="UP000623269">
    <property type="component" value="Unassembled WGS sequence"/>
</dbReference>
<dbReference type="AlphaFoldDB" id="A0A8J7HCT9"/>
<comment type="caution">
    <text evidence="1">The sequence shown here is derived from an EMBL/GenBank/DDBJ whole genome shotgun (WGS) entry which is preliminary data.</text>
</comment>
<dbReference type="EMBL" id="JAEAGR010000010">
    <property type="protein sequence ID" value="MBH1941302.1"/>
    <property type="molecule type" value="Genomic_DNA"/>
</dbReference>
<keyword evidence="2" id="KW-1185">Reference proteome</keyword>